<proteinExistence type="predicted"/>
<sequence>MLNKKVICALGMVLASVSSALATTYPLTIENCGDKETFTKVPERVVALGQNTVEVLLLLGLQDKMVASAFWPTKVLPQLAEQNENHQINSRLS</sequence>
<protein>
    <submittedName>
        <fullName evidence="2">Iron ABC transporter, periplasmic iron-binding protein</fullName>
    </submittedName>
</protein>
<accession>A0ABP1YA00</accession>
<reference evidence="2 3" key="1">
    <citation type="submission" date="2015-03" db="EMBL/GenBank/DDBJ databases">
        <authorList>
            <consortium name="Pathogen Informatics"/>
            <person name="Murphy D."/>
        </authorList>
    </citation>
    <scope>NUCLEOTIDE SEQUENCE [LARGE SCALE GENOMIC DNA]</scope>
    <source>
        <strain evidence="2 3">IP05342</strain>
    </source>
</reference>
<keyword evidence="1" id="KW-0732">Signal</keyword>
<dbReference type="Gene3D" id="3.40.50.1980">
    <property type="entry name" value="Nitrogenase molybdenum iron protein domain"/>
    <property type="match status" value="1"/>
</dbReference>
<dbReference type="Proteomes" id="UP000041601">
    <property type="component" value="Unassembled WGS sequence"/>
</dbReference>
<feature type="chain" id="PRO_5047278828" evidence="1">
    <location>
        <begin position="23"/>
        <end position="93"/>
    </location>
</feature>
<dbReference type="SUPFAM" id="SSF53807">
    <property type="entry name" value="Helical backbone' metal receptor"/>
    <property type="match status" value="1"/>
</dbReference>
<organism evidence="2 3">
    <name type="scientific">Yersinia enterocolitica</name>
    <dbReference type="NCBI Taxonomy" id="630"/>
    <lineage>
        <taxon>Bacteria</taxon>
        <taxon>Pseudomonadati</taxon>
        <taxon>Pseudomonadota</taxon>
        <taxon>Gammaproteobacteria</taxon>
        <taxon>Enterobacterales</taxon>
        <taxon>Yersiniaceae</taxon>
        <taxon>Yersinia</taxon>
    </lineage>
</organism>
<evidence type="ECO:0000313" key="3">
    <source>
        <dbReference type="Proteomes" id="UP000041601"/>
    </source>
</evidence>
<feature type="signal peptide" evidence="1">
    <location>
        <begin position="1"/>
        <end position="22"/>
    </location>
</feature>
<comment type="caution">
    <text evidence="2">The sequence shown here is derived from an EMBL/GenBank/DDBJ whole genome shotgun (WGS) entry which is preliminary data.</text>
</comment>
<gene>
    <name evidence="2" type="ORF">ERS137959_03508</name>
</gene>
<dbReference type="EMBL" id="CPXJ01000049">
    <property type="protein sequence ID" value="CNE32097.1"/>
    <property type="molecule type" value="Genomic_DNA"/>
</dbReference>
<keyword evidence="3" id="KW-1185">Reference proteome</keyword>
<evidence type="ECO:0000313" key="2">
    <source>
        <dbReference type="EMBL" id="CNE32097.1"/>
    </source>
</evidence>
<name>A0ABP1YA00_YEREN</name>
<evidence type="ECO:0000256" key="1">
    <source>
        <dbReference type="SAM" id="SignalP"/>
    </source>
</evidence>